<proteinExistence type="predicted"/>
<evidence type="ECO:0000313" key="2">
    <source>
        <dbReference type="Proteomes" id="UP000838756"/>
    </source>
</evidence>
<keyword evidence="2" id="KW-1185">Reference proteome</keyword>
<accession>A0A8S4QSS7</accession>
<sequence length="147" mass="16828">MNLVEEVFFVTELAQEYYRLPPYLLLLIKEGRASPELCPNNSTVNIEIENYCCNYREIRLNTYAQKNPTPHQRHGVSSRKTADINSEMAKILILFAALVTLAVIAESYSLNNLEVPCHDCANETHIQIWRQDLDPKSLEIAVKCFAN</sequence>
<name>A0A8S4QSS7_9NEOP</name>
<organism evidence="1 2">
    <name type="scientific">Pararge aegeria aegeria</name>
    <dbReference type="NCBI Taxonomy" id="348720"/>
    <lineage>
        <taxon>Eukaryota</taxon>
        <taxon>Metazoa</taxon>
        <taxon>Ecdysozoa</taxon>
        <taxon>Arthropoda</taxon>
        <taxon>Hexapoda</taxon>
        <taxon>Insecta</taxon>
        <taxon>Pterygota</taxon>
        <taxon>Neoptera</taxon>
        <taxon>Endopterygota</taxon>
        <taxon>Lepidoptera</taxon>
        <taxon>Glossata</taxon>
        <taxon>Ditrysia</taxon>
        <taxon>Papilionoidea</taxon>
        <taxon>Nymphalidae</taxon>
        <taxon>Satyrinae</taxon>
        <taxon>Satyrini</taxon>
        <taxon>Parargina</taxon>
        <taxon>Pararge</taxon>
    </lineage>
</organism>
<reference evidence="1" key="1">
    <citation type="submission" date="2022-03" db="EMBL/GenBank/DDBJ databases">
        <authorList>
            <person name="Lindestad O."/>
        </authorList>
    </citation>
    <scope>NUCLEOTIDE SEQUENCE</scope>
</reference>
<comment type="caution">
    <text evidence="1">The sequence shown here is derived from an EMBL/GenBank/DDBJ whole genome shotgun (WGS) entry which is preliminary data.</text>
</comment>
<dbReference type="AlphaFoldDB" id="A0A8S4QSS7"/>
<protein>
    <submittedName>
        <fullName evidence="1">Jg7386 protein</fullName>
    </submittedName>
</protein>
<dbReference type="EMBL" id="CAKXAJ010018616">
    <property type="protein sequence ID" value="CAH2217823.1"/>
    <property type="molecule type" value="Genomic_DNA"/>
</dbReference>
<dbReference type="Proteomes" id="UP000838756">
    <property type="component" value="Unassembled WGS sequence"/>
</dbReference>
<gene>
    <name evidence="1" type="primary">jg7386</name>
    <name evidence="1" type="ORF">PAEG_LOCUS5704</name>
</gene>
<evidence type="ECO:0000313" key="1">
    <source>
        <dbReference type="EMBL" id="CAH2217823.1"/>
    </source>
</evidence>